<reference evidence="2" key="2">
    <citation type="submission" date="2015-06" db="UniProtKB">
        <authorList>
            <consortium name="EnsemblPlants"/>
        </authorList>
    </citation>
    <scope>IDENTIFICATION</scope>
</reference>
<name>A0A0D3AGZ1_BRAOL</name>
<organism evidence="2 3">
    <name type="scientific">Brassica oleracea var. oleracea</name>
    <dbReference type="NCBI Taxonomy" id="109376"/>
    <lineage>
        <taxon>Eukaryota</taxon>
        <taxon>Viridiplantae</taxon>
        <taxon>Streptophyta</taxon>
        <taxon>Embryophyta</taxon>
        <taxon>Tracheophyta</taxon>
        <taxon>Spermatophyta</taxon>
        <taxon>Magnoliopsida</taxon>
        <taxon>eudicotyledons</taxon>
        <taxon>Gunneridae</taxon>
        <taxon>Pentapetalae</taxon>
        <taxon>rosids</taxon>
        <taxon>malvids</taxon>
        <taxon>Brassicales</taxon>
        <taxon>Brassicaceae</taxon>
        <taxon>Brassiceae</taxon>
        <taxon>Brassica</taxon>
    </lineage>
</organism>
<sequence>MVRRHPTKPGATSSERHSQVAREETTRERRLRSDTARSLAKKRPGSDLSQRRAENAPRLFVWRIH</sequence>
<accession>A0A0D3AGZ1</accession>
<evidence type="ECO:0000313" key="2">
    <source>
        <dbReference type="EnsemblPlants" id="Bo25676s010.1"/>
    </source>
</evidence>
<evidence type="ECO:0000256" key="1">
    <source>
        <dbReference type="SAM" id="MobiDB-lite"/>
    </source>
</evidence>
<dbReference type="EnsemblPlants" id="Bo25676s010.1">
    <property type="protein sequence ID" value="Bo25676s010.1"/>
    <property type="gene ID" value="Bo25676s010"/>
</dbReference>
<protein>
    <submittedName>
        <fullName evidence="2">Uncharacterized protein</fullName>
    </submittedName>
</protein>
<dbReference type="Proteomes" id="UP000032141">
    <property type="component" value="Unassembled WGS sequence"/>
</dbReference>
<evidence type="ECO:0000313" key="3">
    <source>
        <dbReference type="Proteomes" id="UP000032141"/>
    </source>
</evidence>
<reference evidence="2" key="1">
    <citation type="journal article" date="2014" name="Genome Biol.">
        <title>Transcriptome and methylome profiling reveals relics of genome dominance in the mesopolyploid Brassica oleracea.</title>
        <authorList>
            <person name="Parkin I.A."/>
            <person name="Koh C."/>
            <person name="Tang H."/>
            <person name="Robinson S.J."/>
            <person name="Kagale S."/>
            <person name="Clarke W.E."/>
            <person name="Town C.D."/>
            <person name="Nixon J."/>
            <person name="Krishnakumar V."/>
            <person name="Bidwell S.L."/>
            <person name="Denoeud F."/>
            <person name="Belcram H."/>
            <person name="Links M.G."/>
            <person name="Just J."/>
            <person name="Clarke C."/>
            <person name="Bender T."/>
            <person name="Huebert T."/>
            <person name="Mason A.S."/>
            <person name="Pires J.C."/>
            <person name="Barker G."/>
            <person name="Moore J."/>
            <person name="Walley P.G."/>
            <person name="Manoli S."/>
            <person name="Batley J."/>
            <person name="Edwards D."/>
            <person name="Nelson M.N."/>
            <person name="Wang X."/>
            <person name="Paterson A.H."/>
            <person name="King G."/>
            <person name="Bancroft I."/>
            <person name="Chalhoub B."/>
            <person name="Sharpe A.G."/>
        </authorList>
    </citation>
    <scope>NUCLEOTIDE SEQUENCE [LARGE SCALE GENOMIC DNA]</scope>
    <source>
        <strain evidence="2">cv. TO1000</strain>
    </source>
</reference>
<dbReference type="HOGENOM" id="CLU_2907187_0_0_1"/>
<dbReference type="AlphaFoldDB" id="A0A0D3AGZ1"/>
<dbReference type="Gramene" id="Bo25676s010.1">
    <property type="protein sequence ID" value="Bo25676s010.1"/>
    <property type="gene ID" value="Bo25676s010"/>
</dbReference>
<keyword evidence="3" id="KW-1185">Reference proteome</keyword>
<feature type="compositionally biased region" description="Basic and acidic residues" evidence="1">
    <location>
        <begin position="14"/>
        <end position="35"/>
    </location>
</feature>
<feature type="region of interest" description="Disordered" evidence="1">
    <location>
        <begin position="1"/>
        <end position="65"/>
    </location>
</feature>
<proteinExistence type="predicted"/>